<dbReference type="Pfam" id="PF04616">
    <property type="entry name" value="Glyco_hydro_43"/>
    <property type="match status" value="1"/>
</dbReference>
<evidence type="ECO:0000313" key="7">
    <source>
        <dbReference type="Proteomes" id="UP001606210"/>
    </source>
</evidence>
<comment type="caution">
    <text evidence="6">The sequence shown here is derived from an EMBL/GenBank/DDBJ whole genome shotgun (WGS) entry which is preliminary data.</text>
</comment>
<organism evidence="6 7">
    <name type="scientific">Pelomonas parva</name>
    <dbReference type="NCBI Taxonomy" id="3299032"/>
    <lineage>
        <taxon>Bacteria</taxon>
        <taxon>Pseudomonadati</taxon>
        <taxon>Pseudomonadota</taxon>
        <taxon>Betaproteobacteria</taxon>
        <taxon>Burkholderiales</taxon>
        <taxon>Sphaerotilaceae</taxon>
        <taxon>Roseateles</taxon>
    </lineage>
</organism>
<dbReference type="Proteomes" id="UP001606210">
    <property type="component" value="Unassembled WGS sequence"/>
</dbReference>
<dbReference type="CDD" id="cd08981">
    <property type="entry name" value="GH43_Bt1873-like"/>
    <property type="match status" value="1"/>
</dbReference>
<dbReference type="PANTHER" id="PTHR42812:SF14">
    <property type="entry name" value="SECRETED PROTEIN"/>
    <property type="match status" value="1"/>
</dbReference>
<evidence type="ECO:0000256" key="3">
    <source>
        <dbReference type="ARBA" id="ARBA00023295"/>
    </source>
</evidence>
<evidence type="ECO:0000256" key="5">
    <source>
        <dbReference type="SAM" id="SignalP"/>
    </source>
</evidence>
<dbReference type="PANTHER" id="PTHR42812">
    <property type="entry name" value="BETA-XYLOSIDASE"/>
    <property type="match status" value="1"/>
</dbReference>
<dbReference type="SUPFAM" id="SSF75005">
    <property type="entry name" value="Arabinanase/levansucrase/invertase"/>
    <property type="match status" value="1"/>
</dbReference>
<evidence type="ECO:0000256" key="1">
    <source>
        <dbReference type="ARBA" id="ARBA00009865"/>
    </source>
</evidence>
<dbReference type="InterPro" id="IPR006710">
    <property type="entry name" value="Glyco_hydro_43"/>
</dbReference>
<protein>
    <submittedName>
        <fullName evidence="6">Glycoside hydrolase family 43 protein</fullName>
    </submittedName>
</protein>
<dbReference type="Gene3D" id="2.115.10.20">
    <property type="entry name" value="Glycosyl hydrolase domain, family 43"/>
    <property type="match status" value="1"/>
</dbReference>
<dbReference type="InterPro" id="IPR051795">
    <property type="entry name" value="Glycosyl_Hydrlase_43"/>
</dbReference>
<keyword evidence="3 4" id="KW-0326">Glycosidase</keyword>
<comment type="similarity">
    <text evidence="1 4">Belongs to the glycosyl hydrolase 43 family.</text>
</comment>
<proteinExistence type="inferred from homology"/>
<name>A0ABW7F5G7_9BURK</name>
<sequence length="344" mass="38399">MKRRELLALAGVLPAWAQAADSSMTLPGMDLHDPFIVTDTASKTYWLFTKNHPSFSGQKAIGVMAYSSRDLKHWNKPELVFQLPAGTWANDGCWAPEVHHWRGKWYLFVTVHNESLPLAQPSPVPGQKTYRRSTVLAVADQPNGPFTLVRDGEPVVSKDLMTLDGTLYVDPAGKPWMVYAHEWLQLRVGAFAAVPLDDELRATAPPRELFRGSASPAAKPQQGQGIIVTDGPQLYRTADGSLHMLWSSWGEDGYFQTLSRSRSGDLFGPWEHLPVWLAKGSGHGMLFRTLEGGWMLVVHRPFKNARGKLYDVRERSNAFEILRQRIDLDLDSAPVPPATQKIGH</sequence>
<dbReference type="EMBL" id="JBIGHV010000006">
    <property type="protein sequence ID" value="MFG6431868.1"/>
    <property type="molecule type" value="Genomic_DNA"/>
</dbReference>
<evidence type="ECO:0000256" key="2">
    <source>
        <dbReference type="ARBA" id="ARBA00022801"/>
    </source>
</evidence>
<keyword evidence="2 4" id="KW-0378">Hydrolase</keyword>
<dbReference type="RefSeq" id="WP_394481273.1">
    <property type="nucleotide sequence ID" value="NZ_JBIGHV010000006.1"/>
</dbReference>
<dbReference type="GO" id="GO:0016787">
    <property type="term" value="F:hydrolase activity"/>
    <property type="evidence" value="ECO:0007669"/>
    <property type="project" value="UniProtKB-KW"/>
</dbReference>
<gene>
    <name evidence="6" type="ORF">ACG00Y_18245</name>
</gene>
<evidence type="ECO:0000313" key="6">
    <source>
        <dbReference type="EMBL" id="MFG6431868.1"/>
    </source>
</evidence>
<keyword evidence="7" id="KW-1185">Reference proteome</keyword>
<reference evidence="6 7" key="1">
    <citation type="submission" date="2024-08" db="EMBL/GenBank/DDBJ databases">
        <authorList>
            <person name="Lu H."/>
        </authorList>
    </citation>
    <scope>NUCLEOTIDE SEQUENCE [LARGE SCALE GENOMIC DNA]</scope>
    <source>
        <strain evidence="6 7">LYH14W</strain>
    </source>
</reference>
<feature type="signal peptide" evidence="5">
    <location>
        <begin position="1"/>
        <end position="19"/>
    </location>
</feature>
<evidence type="ECO:0000256" key="4">
    <source>
        <dbReference type="RuleBase" id="RU361187"/>
    </source>
</evidence>
<feature type="chain" id="PRO_5046283614" evidence="5">
    <location>
        <begin position="20"/>
        <end position="344"/>
    </location>
</feature>
<dbReference type="InterPro" id="IPR023296">
    <property type="entry name" value="Glyco_hydro_beta-prop_sf"/>
</dbReference>
<accession>A0ABW7F5G7</accession>
<keyword evidence="5" id="KW-0732">Signal</keyword>